<dbReference type="RefSeq" id="WP_272445243.1">
    <property type="nucleotide sequence ID" value="NZ_JAMQKC010000003.1"/>
</dbReference>
<accession>A0A9X3WDQ6</accession>
<protein>
    <submittedName>
        <fullName evidence="5">M20 family metallopeptidase</fullName>
    </submittedName>
</protein>
<proteinExistence type="predicted"/>
<dbReference type="AlphaFoldDB" id="A0A9X3WDQ6"/>
<dbReference type="CDD" id="cd03885">
    <property type="entry name" value="M20_CPDG2"/>
    <property type="match status" value="1"/>
</dbReference>
<dbReference type="InterPro" id="IPR050072">
    <property type="entry name" value="Peptidase_M20A"/>
</dbReference>
<dbReference type="GO" id="GO:0046872">
    <property type="term" value="F:metal ion binding"/>
    <property type="evidence" value="ECO:0007669"/>
    <property type="project" value="UniProtKB-KW"/>
</dbReference>
<keyword evidence="6" id="KW-1185">Reference proteome</keyword>
<evidence type="ECO:0000259" key="4">
    <source>
        <dbReference type="Pfam" id="PF07687"/>
    </source>
</evidence>
<dbReference type="Gene3D" id="3.30.70.360">
    <property type="match status" value="1"/>
</dbReference>
<feature type="active site" evidence="3">
    <location>
        <position position="81"/>
    </location>
</feature>
<evidence type="ECO:0000256" key="1">
    <source>
        <dbReference type="ARBA" id="ARBA00022723"/>
    </source>
</evidence>
<dbReference type="SUPFAM" id="SSF53187">
    <property type="entry name" value="Zn-dependent exopeptidases"/>
    <property type="match status" value="1"/>
</dbReference>
<dbReference type="InterPro" id="IPR017150">
    <property type="entry name" value="Pept_M20_glutamate_carboxypep"/>
</dbReference>
<evidence type="ECO:0000256" key="3">
    <source>
        <dbReference type="PIRSR" id="PIRSR037238-1"/>
    </source>
</evidence>
<dbReference type="PANTHER" id="PTHR43808">
    <property type="entry name" value="ACETYLORNITHINE DEACETYLASE"/>
    <property type="match status" value="1"/>
</dbReference>
<dbReference type="Proteomes" id="UP001145069">
    <property type="component" value="Unassembled WGS sequence"/>
</dbReference>
<dbReference type="EMBL" id="JAMQKC010000003">
    <property type="protein sequence ID" value="MDC3416235.1"/>
    <property type="molecule type" value="Genomic_DNA"/>
</dbReference>
<keyword evidence="1" id="KW-0479">Metal-binding</keyword>
<dbReference type="Gene3D" id="3.40.630.10">
    <property type="entry name" value="Zn peptidases"/>
    <property type="match status" value="1"/>
</dbReference>
<evidence type="ECO:0000313" key="5">
    <source>
        <dbReference type="EMBL" id="MDC3416235.1"/>
    </source>
</evidence>
<keyword evidence="2" id="KW-0378">Hydrolase</keyword>
<evidence type="ECO:0000256" key="2">
    <source>
        <dbReference type="ARBA" id="ARBA00022801"/>
    </source>
</evidence>
<feature type="active site" description="Proton acceptor" evidence="3">
    <location>
        <position position="142"/>
    </location>
</feature>
<dbReference type="SUPFAM" id="SSF55031">
    <property type="entry name" value="Bacterial exopeptidase dimerisation domain"/>
    <property type="match status" value="1"/>
</dbReference>
<comment type="caution">
    <text evidence="5">The sequence shown here is derived from an EMBL/GenBank/DDBJ whole genome shotgun (WGS) entry which is preliminary data.</text>
</comment>
<gene>
    <name evidence="5" type="ORF">NC799_04840</name>
</gene>
<dbReference type="InterPro" id="IPR036264">
    <property type="entry name" value="Bact_exopeptidase_dim_dom"/>
</dbReference>
<dbReference type="PIRSF" id="PIRSF037238">
    <property type="entry name" value="Carboxypeptidase_G2"/>
    <property type="match status" value="1"/>
</dbReference>
<dbReference type="GO" id="GO:0016787">
    <property type="term" value="F:hydrolase activity"/>
    <property type="evidence" value="ECO:0007669"/>
    <property type="project" value="UniProtKB-KW"/>
</dbReference>
<feature type="domain" description="Peptidase M20 dimerisation" evidence="4">
    <location>
        <begin position="178"/>
        <end position="278"/>
    </location>
</feature>
<dbReference type="Pfam" id="PF07687">
    <property type="entry name" value="M20_dimer"/>
    <property type="match status" value="1"/>
</dbReference>
<name>A0A9X3WDQ6_9BACI</name>
<sequence>MIRFLEDHQKEMLRLLEELVNIDSGSHDKAGVDKIGRLLKELFEQQGFVVDEYAQEDYGNHLRIRHRDAIDPKIIILAHMDTVFPKGTVKERPFRIEGNKAYGPGVIDMKGSLVSLYYAMVALLQFNLSGVKNVQIFINSDEEVGSVTSRRLIEQFAQGKKYALVMEPARKNGFLVTSRRGNGSYTLEIHGKAAHSGIEPEKGRSAIEELAHKVIQLHKLSDPEHGIHVNVGVIEGGSAVNIVSDHAIAKIDIRISEMEQLKLLKQELEKICATTDVNGTTVSLQGHMNRPPMKKTEKTEKLLSVIKEVGDMIGVDIHDTATGGGSDASFPAALGIATIDGLGPVGGNAHSDKEYLDLESLIPRTQLLAETIQRLSEK</sequence>
<evidence type="ECO:0000313" key="6">
    <source>
        <dbReference type="Proteomes" id="UP001145069"/>
    </source>
</evidence>
<dbReference type="InterPro" id="IPR011650">
    <property type="entry name" value="Peptidase_M20_dimer"/>
</dbReference>
<dbReference type="PANTHER" id="PTHR43808:SF9">
    <property type="entry name" value="BLL0789 PROTEIN"/>
    <property type="match status" value="1"/>
</dbReference>
<dbReference type="InterPro" id="IPR002933">
    <property type="entry name" value="Peptidase_M20"/>
</dbReference>
<organism evidence="5 6">
    <name type="scientific">Aquibacillus salsiterrae</name>
    <dbReference type="NCBI Taxonomy" id="2950439"/>
    <lineage>
        <taxon>Bacteria</taxon>
        <taxon>Bacillati</taxon>
        <taxon>Bacillota</taxon>
        <taxon>Bacilli</taxon>
        <taxon>Bacillales</taxon>
        <taxon>Bacillaceae</taxon>
        <taxon>Aquibacillus</taxon>
    </lineage>
</organism>
<reference evidence="5" key="1">
    <citation type="submission" date="2022-06" db="EMBL/GenBank/DDBJ databases">
        <title>Aquibacillus sp. a new bacterium isolated from soil saline samples.</title>
        <authorList>
            <person name="Galisteo C."/>
            <person name="De La Haba R."/>
            <person name="Sanchez-Porro C."/>
            <person name="Ventosa A."/>
        </authorList>
    </citation>
    <scope>NUCLEOTIDE SEQUENCE</scope>
    <source>
        <strain evidence="5">3ASR75-54</strain>
    </source>
</reference>
<dbReference type="Pfam" id="PF01546">
    <property type="entry name" value="Peptidase_M20"/>
    <property type="match status" value="1"/>
</dbReference>